<dbReference type="OrthoDB" id="3291909at2"/>
<feature type="compositionally biased region" description="Low complexity" evidence="2">
    <location>
        <begin position="116"/>
        <end position="126"/>
    </location>
</feature>
<feature type="region of interest" description="Disordered" evidence="2">
    <location>
        <begin position="1"/>
        <end position="26"/>
    </location>
</feature>
<feature type="coiled-coil region" evidence="1">
    <location>
        <begin position="75"/>
        <end position="109"/>
    </location>
</feature>
<dbReference type="EMBL" id="OBDY01000044">
    <property type="protein sequence ID" value="SNY72857.1"/>
    <property type="molecule type" value="Genomic_DNA"/>
</dbReference>
<evidence type="ECO:0000313" key="4">
    <source>
        <dbReference type="EMBL" id="SNY72857.1"/>
    </source>
</evidence>
<feature type="region of interest" description="Disordered" evidence="2">
    <location>
        <begin position="113"/>
        <end position="132"/>
    </location>
</feature>
<name>A0A285KLV4_9ACTN</name>
<dbReference type="SMART" id="SM00530">
    <property type="entry name" value="HTH_XRE"/>
    <property type="match status" value="1"/>
</dbReference>
<keyword evidence="1" id="KW-0175">Coiled coil</keyword>
<sequence>MTDYQATPDDERLGGARHRAAQRAEMPRAVRRGSEAVRRRHGVPEGQTVFDFVADIERDEIDRRLAELRAREIHAANVEAHIRMLEDRARQASVEARRAELRLSETRDALNRDAAARQAAAGSAPPRADRVQSAAVRDHELARMKAKLMNGEAAGAELAERLRFAHVQAGKQSLDALGAAVGYSKATLSKVLNGKMSPAWALVRKLAAEFKVPLSVLNQEWHPLWIAADMHRQQNRGQLAETAEIPRTGTVPASPGQAGHTCPKCGAWVVDSPMHAGWHMTMEPGGEAPDAESMDEAWNHQSQGFNLLREALGTDRDL</sequence>
<dbReference type="Proteomes" id="UP000219612">
    <property type="component" value="Unassembled WGS sequence"/>
</dbReference>
<keyword evidence="5" id="KW-1185">Reference proteome</keyword>
<accession>A0A285KLV4</accession>
<dbReference type="SUPFAM" id="SSF47413">
    <property type="entry name" value="lambda repressor-like DNA-binding domains"/>
    <property type="match status" value="1"/>
</dbReference>
<dbReference type="GO" id="GO:0003677">
    <property type="term" value="F:DNA binding"/>
    <property type="evidence" value="ECO:0007669"/>
    <property type="project" value="InterPro"/>
</dbReference>
<proteinExistence type="predicted"/>
<organism evidence="4 5">
    <name type="scientific">Paractinoplanes atraurantiacus</name>
    <dbReference type="NCBI Taxonomy" id="1036182"/>
    <lineage>
        <taxon>Bacteria</taxon>
        <taxon>Bacillati</taxon>
        <taxon>Actinomycetota</taxon>
        <taxon>Actinomycetes</taxon>
        <taxon>Micromonosporales</taxon>
        <taxon>Micromonosporaceae</taxon>
        <taxon>Paractinoplanes</taxon>
    </lineage>
</organism>
<evidence type="ECO:0000256" key="2">
    <source>
        <dbReference type="SAM" id="MobiDB-lite"/>
    </source>
</evidence>
<reference evidence="4 5" key="1">
    <citation type="submission" date="2017-09" db="EMBL/GenBank/DDBJ databases">
        <authorList>
            <person name="Ehlers B."/>
            <person name="Leendertz F.H."/>
        </authorList>
    </citation>
    <scope>NUCLEOTIDE SEQUENCE [LARGE SCALE GENOMIC DNA]</scope>
    <source>
        <strain evidence="4 5">CGMCC 4.6857</strain>
    </source>
</reference>
<dbReference type="AlphaFoldDB" id="A0A285KLV4"/>
<dbReference type="Gene3D" id="1.10.260.40">
    <property type="entry name" value="lambda repressor-like DNA-binding domains"/>
    <property type="match status" value="1"/>
</dbReference>
<feature type="domain" description="HTH cro/C1-type" evidence="3">
    <location>
        <begin position="173"/>
        <end position="217"/>
    </location>
</feature>
<dbReference type="InterPro" id="IPR001387">
    <property type="entry name" value="Cro/C1-type_HTH"/>
</dbReference>
<gene>
    <name evidence="4" type="ORF">SAMN05421748_14433</name>
</gene>
<evidence type="ECO:0000313" key="5">
    <source>
        <dbReference type="Proteomes" id="UP000219612"/>
    </source>
</evidence>
<dbReference type="PROSITE" id="PS50943">
    <property type="entry name" value="HTH_CROC1"/>
    <property type="match status" value="1"/>
</dbReference>
<dbReference type="InterPro" id="IPR010982">
    <property type="entry name" value="Lambda_DNA-bd_dom_sf"/>
</dbReference>
<dbReference type="CDD" id="cd00093">
    <property type="entry name" value="HTH_XRE"/>
    <property type="match status" value="1"/>
</dbReference>
<evidence type="ECO:0000259" key="3">
    <source>
        <dbReference type="PROSITE" id="PS50943"/>
    </source>
</evidence>
<protein>
    <recommendedName>
        <fullName evidence="3">HTH cro/C1-type domain-containing protein</fullName>
    </recommendedName>
</protein>
<evidence type="ECO:0000256" key="1">
    <source>
        <dbReference type="SAM" id="Coils"/>
    </source>
</evidence>
<dbReference type="RefSeq" id="WP_097328867.1">
    <property type="nucleotide sequence ID" value="NZ_OBDY01000044.1"/>
</dbReference>